<organism evidence="1 2">
    <name type="scientific">Phormidesmis priestleyi</name>
    <dbReference type="NCBI Taxonomy" id="268141"/>
    <lineage>
        <taxon>Bacteria</taxon>
        <taxon>Bacillati</taxon>
        <taxon>Cyanobacteriota</taxon>
        <taxon>Cyanophyceae</taxon>
        <taxon>Leptolyngbyales</taxon>
        <taxon>Leptolyngbyaceae</taxon>
        <taxon>Phormidesmis</taxon>
    </lineage>
</organism>
<gene>
    <name evidence="1" type="ORF">DCF15_21070</name>
</gene>
<accession>A0A2W4WLC5</accession>
<comment type="caution">
    <text evidence="1">The sequence shown here is derived from an EMBL/GenBank/DDBJ whole genome shotgun (WGS) entry which is preliminary data.</text>
</comment>
<protein>
    <submittedName>
        <fullName evidence="1">DUF3368 domain-containing protein</fullName>
    </submittedName>
</protein>
<name>A0A2W4WLC5_9CYAN</name>
<evidence type="ECO:0000313" key="1">
    <source>
        <dbReference type="EMBL" id="PZO45944.1"/>
    </source>
</evidence>
<dbReference type="Pfam" id="PF11848">
    <property type="entry name" value="DUF3368"/>
    <property type="match status" value="1"/>
</dbReference>
<dbReference type="PANTHER" id="PTHR39550">
    <property type="entry name" value="SLL0658 PROTEIN"/>
    <property type="match status" value="1"/>
</dbReference>
<reference evidence="2" key="1">
    <citation type="submission" date="2018-04" db="EMBL/GenBank/DDBJ databases">
        <authorList>
            <person name="Cornet L."/>
        </authorList>
    </citation>
    <scope>NUCLEOTIDE SEQUENCE [LARGE SCALE GENOMIC DNA]</scope>
</reference>
<dbReference type="InterPro" id="IPR021799">
    <property type="entry name" value="PIN-like_prokaryotic"/>
</dbReference>
<proteinExistence type="predicted"/>
<evidence type="ECO:0000313" key="2">
    <source>
        <dbReference type="Proteomes" id="UP000249794"/>
    </source>
</evidence>
<sequence length="166" mass="17858">MIVVSDPSPLSGLAIVGQLPLLHALYGQLVIPAAVASELRRGGQEDPRIAPVLALSWLEIKSSPNHRLISELQTIYKLDKGESEAISLALELKADALLIDERLGRREASRLGLSITGMLGVLLVATKQRLVSAVRPIVDALISEAGFRISSQLYREVMAAAGEEDE</sequence>
<reference evidence="1 2" key="2">
    <citation type="submission" date="2018-06" db="EMBL/GenBank/DDBJ databases">
        <title>Metagenomic assembly of (sub)arctic Cyanobacteria and their associated microbiome from non-axenic cultures.</title>
        <authorList>
            <person name="Baurain D."/>
        </authorList>
    </citation>
    <scope>NUCLEOTIDE SEQUENCE [LARGE SCALE GENOMIC DNA]</scope>
    <source>
        <strain evidence="1">ULC027bin1</strain>
    </source>
</reference>
<dbReference type="PANTHER" id="PTHR39550:SF1">
    <property type="entry name" value="SLL0658 PROTEIN"/>
    <property type="match status" value="1"/>
</dbReference>
<dbReference type="EMBL" id="QBMP01000336">
    <property type="protein sequence ID" value="PZO45944.1"/>
    <property type="molecule type" value="Genomic_DNA"/>
</dbReference>
<dbReference type="Proteomes" id="UP000249794">
    <property type="component" value="Unassembled WGS sequence"/>
</dbReference>
<dbReference type="AlphaFoldDB" id="A0A2W4WLC5"/>